<dbReference type="RefSeq" id="WP_136727436.1">
    <property type="nucleotide sequence ID" value="NZ_SUMC01000038.1"/>
</dbReference>
<dbReference type="EMBL" id="SUMC01000038">
    <property type="protein sequence ID" value="TKA06478.1"/>
    <property type="molecule type" value="Genomic_DNA"/>
</dbReference>
<sequence length="78" mass="7888">MRVDLRAGVDAGRRAVGVRESAAALCGNSEIEFRRFPVGRGDALGDQGGEIVVAGAVDVGAQVLVEVVQEPSGRGGGP</sequence>
<evidence type="ECO:0000313" key="1">
    <source>
        <dbReference type="EMBL" id="TKA06478.1"/>
    </source>
</evidence>
<dbReference type="Proteomes" id="UP000305778">
    <property type="component" value="Unassembled WGS sequence"/>
</dbReference>
<accession>A0A4U0SCY1</accession>
<evidence type="ECO:0000313" key="2">
    <source>
        <dbReference type="Proteomes" id="UP000305778"/>
    </source>
</evidence>
<gene>
    <name evidence="1" type="ORF">FCI23_31660</name>
</gene>
<comment type="caution">
    <text evidence="1">The sequence shown here is derived from an EMBL/GenBank/DDBJ whole genome shotgun (WGS) entry which is preliminary data.</text>
</comment>
<proteinExistence type="predicted"/>
<name>A0A4U0SCY1_9ACTN</name>
<protein>
    <submittedName>
        <fullName evidence="1">Uncharacterized protein</fullName>
    </submittedName>
</protein>
<dbReference type="AlphaFoldDB" id="A0A4U0SCY1"/>
<reference evidence="1 2" key="1">
    <citation type="submission" date="2019-04" db="EMBL/GenBank/DDBJ databases">
        <title>Streptomyces oryziradicis sp. nov., a novel actinomycete isolated from rhizosphere soil of rice (Oryza sativa L.).</title>
        <authorList>
            <person name="Li C."/>
        </authorList>
    </citation>
    <scope>NUCLEOTIDE SEQUENCE [LARGE SCALE GENOMIC DNA]</scope>
    <source>
        <strain evidence="1 2">NEAU-C40</strain>
    </source>
</reference>
<keyword evidence="2" id="KW-1185">Reference proteome</keyword>
<organism evidence="1 2">
    <name type="scientific">Actinacidiphila oryziradicis</name>
    <dbReference type="NCBI Taxonomy" id="2571141"/>
    <lineage>
        <taxon>Bacteria</taxon>
        <taxon>Bacillati</taxon>
        <taxon>Actinomycetota</taxon>
        <taxon>Actinomycetes</taxon>
        <taxon>Kitasatosporales</taxon>
        <taxon>Streptomycetaceae</taxon>
        <taxon>Actinacidiphila</taxon>
    </lineage>
</organism>